<protein>
    <submittedName>
        <fullName evidence="1">Uncharacterized protein</fullName>
    </submittedName>
</protein>
<dbReference type="RefSeq" id="WP_305938185.1">
    <property type="nucleotide sequence ID" value="NZ_CP132191.1"/>
</dbReference>
<gene>
    <name evidence="1" type="ORF">Q8852_01225</name>
</gene>
<name>A0ABY9HAY0_9MOLU</name>
<reference evidence="1" key="1">
    <citation type="submission" date="2023-08" db="EMBL/GenBank/DDBJ databases">
        <title>Complete genome sequence of Mycoplasma seminis 2200.</title>
        <authorList>
            <person name="Spergser J."/>
        </authorList>
    </citation>
    <scope>NUCLEOTIDE SEQUENCE [LARGE SCALE GENOMIC DNA]</scope>
    <source>
        <strain evidence="1">2200</strain>
    </source>
</reference>
<sequence>MKFLNHSWLKTSDNTTDNFIFLDKEAILNENAAVTHKYFEDILKYLKKIKDLNYPTAIVIPDLYELYNYEIMLVDSENEEKYKKRMTNFKQFLNYANRLNVEIYLTLNFSSILSFSNLIALKNVYTSDDLTQQVDVENKDGLKGEENNYLHTQVIDIKSDNANTLKQSIDKIINEIKKHTVINGVFINELSEFCRNKQNEITKKDIEKLDNTFNLLSSSNGNIKFFIYEKTYKDAKYIGTRLKNYEVFTNLEIVDKFSKIIKKLEKVQNQGIYVIFDTNKFLASKTGSLGYKDTQVKIILENLAISEKFYCYYFAFEKHPSEWKMQMFDYLILQKNINKYFISTLYKRYDILKYKNGGGKIKIQTIYTPNMTYKKSLNNEAQYSFILKYHHFKYLLRMFQTKFASEIRSYGIRWKKIK</sequence>
<accession>A0ABY9HAY0</accession>
<evidence type="ECO:0000313" key="1">
    <source>
        <dbReference type="EMBL" id="WLP85760.1"/>
    </source>
</evidence>
<organism evidence="1 2">
    <name type="scientific">Mycoplasma seminis</name>
    <dbReference type="NCBI Taxonomy" id="512749"/>
    <lineage>
        <taxon>Bacteria</taxon>
        <taxon>Bacillati</taxon>
        <taxon>Mycoplasmatota</taxon>
        <taxon>Mollicutes</taxon>
        <taxon>Mycoplasmataceae</taxon>
        <taxon>Mycoplasma</taxon>
    </lineage>
</organism>
<proteinExistence type="predicted"/>
<dbReference type="EMBL" id="CP132191">
    <property type="protein sequence ID" value="WLP85760.1"/>
    <property type="molecule type" value="Genomic_DNA"/>
</dbReference>
<dbReference type="Proteomes" id="UP001237011">
    <property type="component" value="Chromosome"/>
</dbReference>
<keyword evidence="2" id="KW-1185">Reference proteome</keyword>
<evidence type="ECO:0000313" key="2">
    <source>
        <dbReference type="Proteomes" id="UP001237011"/>
    </source>
</evidence>